<evidence type="ECO:0000313" key="1">
    <source>
        <dbReference type="EMBL" id="KAA8892544.1"/>
    </source>
</evidence>
<dbReference type="OrthoDB" id="78198at2759"/>
<evidence type="ECO:0000313" key="2">
    <source>
        <dbReference type="Proteomes" id="UP000326924"/>
    </source>
</evidence>
<keyword evidence="2" id="KW-1185">Reference proteome</keyword>
<feature type="non-terminal residue" evidence="1">
    <location>
        <position position="84"/>
    </location>
</feature>
<sequence>ILRTGFQKIWDENPIPRNDVHKLNTSVRPRLDKRLLDAPGALGLVLHFLNSTMADFSLEQIFGLTPAVSSHYRNWGLCILQETL</sequence>
<reference evidence="1 2" key="1">
    <citation type="submission" date="2019-09" db="EMBL/GenBank/DDBJ databases">
        <title>Draft genome of the ectomycorrhizal ascomycete Sphaerosporella brunnea.</title>
        <authorList>
            <consortium name="DOE Joint Genome Institute"/>
            <person name="Benucci G.M."/>
            <person name="Marozzi G."/>
            <person name="Antonielli L."/>
            <person name="Sanchez S."/>
            <person name="Marco P."/>
            <person name="Wang X."/>
            <person name="Falini L.B."/>
            <person name="Barry K."/>
            <person name="Haridas S."/>
            <person name="Lipzen A."/>
            <person name="Labutti K."/>
            <person name="Grigoriev I.V."/>
            <person name="Murat C."/>
            <person name="Martin F."/>
            <person name="Albertini E."/>
            <person name="Donnini D."/>
            <person name="Bonito G."/>
        </authorList>
    </citation>
    <scope>NUCLEOTIDE SEQUENCE [LARGE SCALE GENOMIC DNA]</scope>
    <source>
        <strain evidence="1 2">Sb_GMNB300</strain>
    </source>
</reference>
<dbReference type="InParanoid" id="A0A5J5EBC8"/>
<accession>A0A5J5EBC8</accession>
<dbReference type="AlphaFoldDB" id="A0A5J5EBC8"/>
<protein>
    <submittedName>
        <fullName evidence="1">Uncharacterized protein</fullName>
    </submittedName>
</protein>
<dbReference type="Proteomes" id="UP000326924">
    <property type="component" value="Unassembled WGS sequence"/>
</dbReference>
<proteinExistence type="predicted"/>
<dbReference type="EMBL" id="VXIS01000811">
    <property type="protein sequence ID" value="KAA8892544.1"/>
    <property type="molecule type" value="Genomic_DNA"/>
</dbReference>
<gene>
    <name evidence="1" type="ORF">FN846DRAFT_759034</name>
</gene>
<comment type="caution">
    <text evidence="1">The sequence shown here is derived from an EMBL/GenBank/DDBJ whole genome shotgun (WGS) entry which is preliminary data.</text>
</comment>
<organism evidence="1 2">
    <name type="scientific">Sphaerosporella brunnea</name>
    <dbReference type="NCBI Taxonomy" id="1250544"/>
    <lineage>
        <taxon>Eukaryota</taxon>
        <taxon>Fungi</taxon>
        <taxon>Dikarya</taxon>
        <taxon>Ascomycota</taxon>
        <taxon>Pezizomycotina</taxon>
        <taxon>Pezizomycetes</taxon>
        <taxon>Pezizales</taxon>
        <taxon>Pyronemataceae</taxon>
        <taxon>Sphaerosporella</taxon>
    </lineage>
</organism>
<name>A0A5J5EBC8_9PEZI</name>
<feature type="non-terminal residue" evidence="1">
    <location>
        <position position="1"/>
    </location>
</feature>